<keyword evidence="3" id="KW-1185">Reference proteome</keyword>
<gene>
    <name evidence="2" type="ORF">CFIMG_002537RA</name>
</gene>
<proteinExistence type="predicted"/>
<feature type="compositionally biased region" description="Polar residues" evidence="1">
    <location>
        <begin position="319"/>
        <end position="331"/>
    </location>
</feature>
<evidence type="ECO:0008006" key="4">
    <source>
        <dbReference type="Google" id="ProtNLM"/>
    </source>
</evidence>
<evidence type="ECO:0000313" key="2">
    <source>
        <dbReference type="EMBL" id="PHH54746.1"/>
    </source>
</evidence>
<comment type="caution">
    <text evidence="2">The sequence shown here is derived from an EMBL/GenBank/DDBJ whole genome shotgun (WGS) entry which is preliminary data.</text>
</comment>
<dbReference type="OrthoDB" id="3882058at2759"/>
<feature type="compositionally biased region" description="Polar residues" evidence="1">
    <location>
        <begin position="418"/>
        <end position="427"/>
    </location>
</feature>
<feature type="region of interest" description="Disordered" evidence="1">
    <location>
        <begin position="366"/>
        <end position="448"/>
    </location>
</feature>
<evidence type="ECO:0000256" key="1">
    <source>
        <dbReference type="SAM" id="MobiDB-lite"/>
    </source>
</evidence>
<feature type="region of interest" description="Disordered" evidence="1">
    <location>
        <begin position="310"/>
        <end position="334"/>
    </location>
</feature>
<dbReference type="EMBL" id="APWK03000020">
    <property type="protein sequence ID" value="PHH54746.1"/>
    <property type="molecule type" value="Genomic_DNA"/>
</dbReference>
<reference evidence="2 3" key="2">
    <citation type="journal article" date="2013" name="IMA Fungus">
        <title>IMA Genome-F 1: Ceratocystis fimbriata: Draft nuclear genome sequence for the plant pathogen, Ceratocystis fimbriata.</title>
        <authorList>
            <person name="Wilken P.M."/>
            <person name="Steenkamp E.T."/>
            <person name="Wingfield M.J."/>
            <person name="de Beer Z.W."/>
            <person name="Wingfield B.D."/>
        </authorList>
    </citation>
    <scope>NUCLEOTIDE SEQUENCE [LARGE SCALE GENOMIC DNA]</scope>
    <source>
        <strain evidence="2 3">CBS 114723</strain>
    </source>
</reference>
<evidence type="ECO:0000313" key="3">
    <source>
        <dbReference type="Proteomes" id="UP000222788"/>
    </source>
</evidence>
<feature type="region of interest" description="Disordered" evidence="1">
    <location>
        <begin position="164"/>
        <end position="200"/>
    </location>
</feature>
<organism evidence="2 3">
    <name type="scientific">Ceratocystis fimbriata CBS 114723</name>
    <dbReference type="NCBI Taxonomy" id="1035309"/>
    <lineage>
        <taxon>Eukaryota</taxon>
        <taxon>Fungi</taxon>
        <taxon>Dikarya</taxon>
        <taxon>Ascomycota</taxon>
        <taxon>Pezizomycotina</taxon>
        <taxon>Sordariomycetes</taxon>
        <taxon>Hypocreomycetidae</taxon>
        <taxon>Microascales</taxon>
        <taxon>Ceratocystidaceae</taxon>
        <taxon>Ceratocystis</taxon>
    </lineage>
</organism>
<sequence length="718" mass="78127">MPPHLKPLLLPQLVAERDLSPITSLSTSTANTPATATTAKHQELCVRDSFDAFEFDSYPLSSSVSTASNLSHSAPSSFHQQQLPLFLPEPDVGSVFHARNSSASDLASPATPSLTMSSYNLSHMRNASAPYPTEHGSYAPGYAPLNSVTSTMVIDFTQSMHLPMEPLQQSQSKSATKRQLPDVMEEPYEREERSRSSYASSASESYENYCLGTSCSHSSVCQDCCPSVHGVYSVDYDSVLSDNEYASTNKMRDNKDGIASIAGSRFPNMSGWRSARNQRRPTQTSLFSTDSIASNYPLANSSCSSSIATPPRPAFHRMGSSTPASPATSFCDSRESVLMPPNHCPPTAALASKGIEKDRSQALTPLLPPLTVEGLNKPRYAPSMQSPFQSPLQSPLHSPLQSPLHSPPTSPSIDEQFHSTAKHQSVAPSHKSGHSLSTRPSISSFLPSPTTEMPPLFANIMQEQEQDQWSDSLGHANFTILPAPYQPEAATVQSLQKLRDDWQLARADYVKHILRTGENYGETSKVYQLTKEKWDFIQSEWSKNHTELMKRVAAATSPATVARTSAVPIAVSPSQSIASRYTLLSKTRSHSKDGTQSGPWGDNNGGLLSVQSLPVTVTGLPLKGSSAVSTKCKNTSVKSHGSNLSQELICDSQWPSREGTINTVVPHLIDGTGKFPYRGDEDIVGPMVRDAVMIRNGSEERKAGHFNFLRNIIDKIKK</sequence>
<protein>
    <recommendedName>
        <fullName evidence="4">Only prolin and serin are matching in the corresponding protein</fullName>
    </recommendedName>
</protein>
<reference evidence="2 3" key="1">
    <citation type="journal article" date="2013" name="Fungal Biol.">
        <title>Analysis of microsatellite markers in the genome of the plant pathogen Ceratocystis fimbriata.</title>
        <authorList>
            <person name="Simpson M.C."/>
            <person name="Wilken P.M."/>
            <person name="Coetzee M.P."/>
            <person name="Wingfield M.J."/>
            <person name="Wingfield B.D."/>
        </authorList>
    </citation>
    <scope>NUCLEOTIDE SEQUENCE [LARGE SCALE GENOMIC DNA]</scope>
    <source>
        <strain evidence="2 3">CBS 114723</strain>
    </source>
</reference>
<feature type="compositionally biased region" description="Low complexity" evidence="1">
    <location>
        <begin position="382"/>
        <end position="404"/>
    </location>
</feature>
<dbReference type="Proteomes" id="UP000222788">
    <property type="component" value="Unassembled WGS sequence"/>
</dbReference>
<feature type="compositionally biased region" description="Polar residues" evidence="1">
    <location>
        <begin position="434"/>
        <end position="448"/>
    </location>
</feature>
<name>A0A2C5XCH3_9PEZI</name>
<dbReference type="AlphaFoldDB" id="A0A2C5XCH3"/>
<accession>A0A2C5XCH3</accession>